<dbReference type="AlphaFoldDB" id="A0A0R0C1E8"/>
<protein>
    <submittedName>
        <fullName evidence="1">Uncharacterized protein</fullName>
    </submittedName>
</protein>
<accession>A0A0R0C1E8</accession>
<dbReference type="Proteomes" id="UP000050864">
    <property type="component" value="Unassembled WGS sequence"/>
</dbReference>
<gene>
    <name evidence="1" type="ORF">ABB26_11160</name>
</gene>
<proteinExistence type="predicted"/>
<keyword evidence="2" id="KW-1185">Reference proteome</keyword>
<evidence type="ECO:0000313" key="1">
    <source>
        <dbReference type="EMBL" id="KRG63756.1"/>
    </source>
</evidence>
<reference evidence="1 2" key="1">
    <citation type="submission" date="2015-05" db="EMBL/GenBank/DDBJ databases">
        <title>Genome sequencing and analysis of members of genus Stenotrophomonas.</title>
        <authorList>
            <person name="Patil P.P."/>
            <person name="Midha S."/>
            <person name="Patil P.B."/>
        </authorList>
    </citation>
    <scope>NUCLEOTIDE SEQUENCE [LARGE SCALE GENOMIC DNA]</scope>
    <source>
        <strain evidence="1 2">DSM 18929</strain>
    </source>
</reference>
<organism evidence="1 2">
    <name type="scientific">Stenotrophomonas humi</name>
    <dbReference type="NCBI Taxonomy" id="405444"/>
    <lineage>
        <taxon>Bacteria</taxon>
        <taxon>Pseudomonadati</taxon>
        <taxon>Pseudomonadota</taxon>
        <taxon>Gammaproteobacteria</taxon>
        <taxon>Lysobacterales</taxon>
        <taxon>Lysobacteraceae</taxon>
        <taxon>Stenotrophomonas</taxon>
    </lineage>
</organism>
<evidence type="ECO:0000313" key="2">
    <source>
        <dbReference type="Proteomes" id="UP000050864"/>
    </source>
</evidence>
<dbReference type="STRING" id="405444.ABB26_11160"/>
<name>A0A0R0C1E8_9GAMM</name>
<comment type="caution">
    <text evidence="1">The sequence shown here is derived from an EMBL/GenBank/DDBJ whole genome shotgun (WGS) entry which is preliminary data.</text>
</comment>
<dbReference type="PATRIC" id="fig|405444.3.peg.1316"/>
<sequence>MMKAMLTALLLVCVACTPTRSEQQIHVSEFRNYGATPLQHTFYLGSDSEHHHFTWSNGKQGGRWLIRKSEMPIINERVLTPESGRSGYIALLDSDGTWRVR</sequence>
<dbReference type="EMBL" id="LDJI01000020">
    <property type="protein sequence ID" value="KRG63756.1"/>
    <property type="molecule type" value="Genomic_DNA"/>
</dbReference>